<dbReference type="PANTHER" id="PTHR12651:SF1">
    <property type="entry name" value="26S PROTEASOME NON-ATPASE REGULATORY SUBUNIT 9"/>
    <property type="match status" value="1"/>
</dbReference>
<keyword evidence="1" id="KW-0496">Mitochondrion</keyword>
<dbReference type="GO" id="GO:0070682">
    <property type="term" value="P:proteasome regulatory particle assembly"/>
    <property type="evidence" value="ECO:0007669"/>
    <property type="project" value="InterPro"/>
</dbReference>
<dbReference type="GO" id="GO:0005737">
    <property type="term" value="C:cytoplasm"/>
    <property type="evidence" value="ECO:0007669"/>
    <property type="project" value="TreeGrafter"/>
</dbReference>
<dbReference type="EMBL" id="OVEO01000001">
    <property type="protein sequence ID" value="SPQ93199.1"/>
    <property type="molecule type" value="Genomic_DNA"/>
</dbReference>
<dbReference type="InterPro" id="IPR036034">
    <property type="entry name" value="PDZ_sf"/>
</dbReference>
<dbReference type="Proteomes" id="UP000290189">
    <property type="component" value="Unassembled WGS sequence"/>
</dbReference>
<evidence type="ECO:0000313" key="1">
    <source>
        <dbReference type="EMBL" id="SPQ93199.1"/>
    </source>
</evidence>
<name>A0A3P3XZA7_PLABS</name>
<dbReference type="InterPro" id="IPR035269">
    <property type="entry name" value="PSMD9"/>
</dbReference>
<dbReference type="AlphaFoldDB" id="A0A3P3XZA7"/>
<dbReference type="SUPFAM" id="SSF50156">
    <property type="entry name" value="PDZ domain-like"/>
    <property type="match status" value="1"/>
</dbReference>
<evidence type="ECO:0000313" key="2">
    <source>
        <dbReference type="Proteomes" id="UP000290189"/>
    </source>
</evidence>
<dbReference type="PANTHER" id="PTHR12651">
    <property type="entry name" value="26S PROTEASOME NON-ATPASE REGULATORY SUBUNIT 9"/>
    <property type="match status" value="1"/>
</dbReference>
<sequence>MLPAALNRLLLRRPSATGGACQRTRRVSSAAASPATERAGEIREMRRKMAYGACRVLRCQRGIEHVQRAQEDDDEDAEEEDEYSSLTFLNDTVEMLRAEQVKYSDRVKRIWARYSELTQGADGDDMNLFLMKLLTDESALPALQQFAVVRGIEAESPAAQAGFRMYDAIVRFGPITATSYYYPSMAQIAAQDFITGHLGKPITVVVGRDDTKLKDLLTVTPRQWGGRGLIGLCLGPNSHAGLIVQGTAWV</sequence>
<accession>A0A3P3XZA7</accession>
<evidence type="ECO:0008006" key="3">
    <source>
        <dbReference type="Google" id="ProtNLM"/>
    </source>
</evidence>
<gene>
    <name evidence="1" type="ORF">PLBR_LOCUS414</name>
</gene>
<proteinExistence type="predicted"/>
<reference evidence="1 2" key="1">
    <citation type="submission" date="2018-03" db="EMBL/GenBank/DDBJ databases">
        <authorList>
            <person name="Fogelqvist J."/>
        </authorList>
    </citation>
    <scope>NUCLEOTIDE SEQUENCE [LARGE SCALE GENOMIC DNA]</scope>
</reference>
<geneLocation type="mitochondrion" evidence="1"/>
<dbReference type="Gene3D" id="2.30.42.10">
    <property type="match status" value="1"/>
</dbReference>
<dbReference type="GO" id="GO:0005634">
    <property type="term" value="C:nucleus"/>
    <property type="evidence" value="ECO:0007669"/>
    <property type="project" value="TreeGrafter"/>
</dbReference>
<organism evidence="1 2">
    <name type="scientific">Plasmodiophora brassicae</name>
    <name type="common">Clubroot disease agent</name>
    <dbReference type="NCBI Taxonomy" id="37360"/>
    <lineage>
        <taxon>Eukaryota</taxon>
        <taxon>Sar</taxon>
        <taxon>Rhizaria</taxon>
        <taxon>Endomyxa</taxon>
        <taxon>Phytomyxea</taxon>
        <taxon>Plasmodiophorida</taxon>
        <taxon>Plasmodiophoridae</taxon>
        <taxon>Plasmodiophora</taxon>
    </lineage>
</organism>
<protein>
    <recommendedName>
        <fullName evidence="3">PDZ domain-containing protein</fullName>
    </recommendedName>
</protein>